<evidence type="ECO:0000313" key="11">
    <source>
        <dbReference type="EMBL" id="WOH06787.1"/>
    </source>
</evidence>
<feature type="transmembrane region" description="Helical" evidence="8">
    <location>
        <begin position="12"/>
        <end position="34"/>
    </location>
</feature>
<dbReference type="Proteomes" id="UP000077755">
    <property type="component" value="Chromosome 6"/>
</dbReference>
<dbReference type="InterPro" id="IPR029962">
    <property type="entry name" value="TBL"/>
</dbReference>
<protein>
    <recommendedName>
        <fullName evidence="13">Trichome birefringence-like N-terminal domain-containing protein</fullName>
    </recommendedName>
</protein>
<evidence type="ECO:0000256" key="6">
    <source>
        <dbReference type="ARBA" id="ARBA00023136"/>
    </source>
</evidence>
<evidence type="ECO:0000256" key="4">
    <source>
        <dbReference type="ARBA" id="ARBA00022968"/>
    </source>
</evidence>
<evidence type="ECO:0000256" key="3">
    <source>
        <dbReference type="ARBA" id="ARBA00022692"/>
    </source>
</evidence>
<evidence type="ECO:0000313" key="12">
    <source>
        <dbReference type="Proteomes" id="UP000077755"/>
    </source>
</evidence>
<name>A0AAF1B7K4_DAUCS</name>
<reference evidence="11" key="1">
    <citation type="journal article" date="2016" name="Nat. Genet.">
        <title>A high-quality carrot genome assembly provides new insights into carotenoid accumulation and asterid genome evolution.</title>
        <authorList>
            <person name="Iorizzo M."/>
            <person name="Ellison S."/>
            <person name="Senalik D."/>
            <person name="Zeng P."/>
            <person name="Satapoomin P."/>
            <person name="Huang J."/>
            <person name="Bowman M."/>
            <person name="Iovene M."/>
            <person name="Sanseverino W."/>
            <person name="Cavagnaro P."/>
            <person name="Yildiz M."/>
            <person name="Macko-Podgorni A."/>
            <person name="Moranska E."/>
            <person name="Grzebelus E."/>
            <person name="Grzebelus D."/>
            <person name="Ashrafi H."/>
            <person name="Zheng Z."/>
            <person name="Cheng S."/>
            <person name="Spooner D."/>
            <person name="Van Deynze A."/>
            <person name="Simon P."/>
        </authorList>
    </citation>
    <scope>NUCLEOTIDE SEQUENCE</scope>
    <source>
        <tissue evidence="11">Leaf</tissue>
    </source>
</reference>
<keyword evidence="4" id="KW-0735">Signal-anchor</keyword>
<evidence type="ECO:0000256" key="7">
    <source>
        <dbReference type="SAM" id="MobiDB-lite"/>
    </source>
</evidence>
<dbReference type="Pfam" id="PF13839">
    <property type="entry name" value="PC-Esterase"/>
    <property type="match status" value="2"/>
</dbReference>
<organism evidence="11 12">
    <name type="scientific">Daucus carota subsp. sativus</name>
    <name type="common">Carrot</name>
    <dbReference type="NCBI Taxonomy" id="79200"/>
    <lineage>
        <taxon>Eukaryota</taxon>
        <taxon>Viridiplantae</taxon>
        <taxon>Streptophyta</taxon>
        <taxon>Embryophyta</taxon>
        <taxon>Tracheophyta</taxon>
        <taxon>Spermatophyta</taxon>
        <taxon>Magnoliopsida</taxon>
        <taxon>eudicotyledons</taxon>
        <taxon>Gunneridae</taxon>
        <taxon>Pentapetalae</taxon>
        <taxon>asterids</taxon>
        <taxon>campanulids</taxon>
        <taxon>Apiales</taxon>
        <taxon>Apiaceae</taxon>
        <taxon>Apioideae</taxon>
        <taxon>Scandiceae</taxon>
        <taxon>Daucinae</taxon>
        <taxon>Daucus</taxon>
        <taxon>Daucus sect. Daucus</taxon>
    </lineage>
</organism>
<keyword evidence="5 8" id="KW-1133">Transmembrane helix</keyword>
<comment type="similarity">
    <text evidence="2">Belongs to the PC-esterase family. TBL subfamily.</text>
</comment>
<evidence type="ECO:0000256" key="5">
    <source>
        <dbReference type="ARBA" id="ARBA00022989"/>
    </source>
</evidence>
<keyword evidence="3 8" id="KW-0812">Transmembrane</keyword>
<gene>
    <name evidence="11" type="ORF">DCAR_0626215</name>
</gene>
<dbReference type="GO" id="GO:0016020">
    <property type="term" value="C:membrane"/>
    <property type="evidence" value="ECO:0007669"/>
    <property type="project" value="UniProtKB-SubCell"/>
</dbReference>
<proteinExistence type="inferred from homology"/>
<evidence type="ECO:0000259" key="10">
    <source>
        <dbReference type="Pfam" id="PF14416"/>
    </source>
</evidence>
<dbReference type="InterPro" id="IPR025846">
    <property type="entry name" value="TBL_N"/>
</dbReference>
<feature type="domain" description="Trichome birefringence-like N-terminal" evidence="10">
    <location>
        <begin position="81"/>
        <end position="133"/>
    </location>
</feature>
<dbReference type="GO" id="GO:0005794">
    <property type="term" value="C:Golgi apparatus"/>
    <property type="evidence" value="ECO:0007669"/>
    <property type="project" value="TreeGrafter"/>
</dbReference>
<dbReference type="InterPro" id="IPR026057">
    <property type="entry name" value="TBL_C"/>
</dbReference>
<accession>A0AAF1B7K4</accession>
<dbReference type="EMBL" id="CP093348">
    <property type="protein sequence ID" value="WOH06787.1"/>
    <property type="molecule type" value="Genomic_DNA"/>
</dbReference>
<comment type="subcellular location">
    <subcellularLocation>
        <location evidence="1">Membrane</location>
        <topology evidence="1">Single-pass membrane protein</topology>
    </subcellularLocation>
</comment>
<evidence type="ECO:0000256" key="8">
    <source>
        <dbReference type="SAM" id="Phobius"/>
    </source>
</evidence>
<evidence type="ECO:0000259" key="9">
    <source>
        <dbReference type="Pfam" id="PF13839"/>
    </source>
</evidence>
<dbReference type="AlphaFoldDB" id="A0AAF1B7K4"/>
<dbReference type="PANTHER" id="PTHR32285">
    <property type="entry name" value="PROTEIN TRICHOME BIREFRINGENCE-LIKE 9-RELATED"/>
    <property type="match status" value="1"/>
</dbReference>
<feature type="domain" description="Trichome birefringence-like C-terminal" evidence="9">
    <location>
        <begin position="242"/>
        <end position="317"/>
    </location>
</feature>
<dbReference type="PANTHER" id="PTHR32285:SF18">
    <property type="entry name" value="PROTEIN TRICHOME BIREFRINGENCE-LIKE 18"/>
    <property type="match status" value="1"/>
</dbReference>
<dbReference type="GO" id="GO:0016413">
    <property type="term" value="F:O-acetyltransferase activity"/>
    <property type="evidence" value="ECO:0007669"/>
    <property type="project" value="InterPro"/>
</dbReference>
<sequence length="330" mass="37950">MKLYSSNRSLTLGHPVVSVWLLALVLICTSILLISQSIGSRVYKIDNVYASKNFDFMSLVHERPVNRSQRKCCPGCEEITKCDLYHGKWVYNSTGPLYSNNSCPVLSQMQNCQGNGRPDKEYENWRWTPTHCDVPRFDATKFLELMRGKTIAYIGDSVAWNQMESLLCILWQVEVPQNRGSRRMQRYIFRTTSTKKIIRIWSWCLVHKTSDPFEYAPKGLTSFTSTFLVKINNTEAYGISVETILTSLATHPNYTELRLMDVTQAFGYRSDGHPGPYRSPDPFKITERGSSGRPPPQDCLHWCMPGPIDTWNELMFEEIRKEFEGAKEVS</sequence>
<evidence type="ECO:0000256" key="2">
    <source>
        <dbReference type="ARBA" id="ARBA00007727"/>
    </source>
</evidence>
<feature type="region of interest" description="Disordered" evidence="7">
    <location>
        <begin position="271"/>
        <end position="296"/>
    </location>
</feature>
<keyword evidence="12" id="KW-1185">Reference proteome</keyword>
<feature type="domain" description="Trichome birefringence-like C-terminal" evidence="9">
    <location>
        <begin position="134"/>
        <end position="212"/>
    </location>
</feature>
<evidence type="ECO:0000256" key="1">
    <source>
        <dbReference type="ARBA" id="ARBA00004167"/>
    </source>
</evidence>
<evidence type="ECO:0008006" key="13">
    <source>
        <dbReference type="Google" id="ProtNLM"/>
    </source>
</evidence>
<keyword evidence="6 8" id="KW-0472">Membrane</keyword>
<reference evidence="11" key="2">
    <citation type="submission" date="2022-03" db="EMBL/GenBank/DDBJ databases">
        <title>Draft title - Genomic analysis of global carrot germplasm unveils the trajectory of domestication and the origin of high carotenoid orange carrot.</title>
        <authorList>
            <person name="Iorizzo M."/>
            <person name="Ellison S."/>
            <person name="Senalik D."/>
            <person name="Macko-Podgorni A."/>
            <person name="Grzebelus D."/>
            <person name="Bostan H."/>
            <person name="Rolling W."/>
            <person name="Curaba J."/>
            <person name="Simon P."/>
        </authorList>
    </citation>
    <scope>NUCLEOTIDE SEQUENCE</scope>
    <source>
        <tissue evidence="11">Leaf</tissue>
    </source>
</reference>
<dbReference type="Pfam" id="PF14416">
    <property type="entry name" value="PMR5N"/>
    <property type="match status" value="1"/>
</dbReference>